<evidence type="ECO:0000259" key="10">
    <source>
        <dbReference type="PROSITE" id="PS50164"/>
    </source>
</evidence>
<dbReference type="SMART" id="SM00465">
    <property type="entry name" value="GIYc"/>
    <property type="match status" value="1"/>
</dbReference>
<dbReference type="InterPro" id="IPR010994">
    <property type="entry name" value="RuvA_2-like"/>
</dbReference>
<dbReference type="EMBL" id="JAGIOO010000001">
    <property type="protein sequence ID" value="MBP2478288.1"/>
    <property type="molecule type" value="Genomic_DNA"/>
</dbReference>
<dbReference type="InterPro" id="IPR001162">
    <property type="entry name" value="UvrC_RNase_H_dom"/>
</dbReference>
<evidence type="ECO:0000256" key="7">
    <source>
        <dbReference type="SAM" id="Coils"/>
    </source>
</evidence>
<dbReference type="InterPro" id="IPR003583">
    <property type="entry name" value="Hlx-hairpin-Hlx_DNA-bd_motif"/>
</dbReference>
<dbReference type="InterPro" id="IPR001943">
    <property type="entry name" value="UVR_dom"/>
</dbReference>
<dbReference type="NCBIfam" id="TIGR00194">
    <property type="entry name" value="uvrC"/>
    <property type="match status" value="1"/>
</dbReference>
<dbReference type="SUPFAM" id="SSF82771">
    <property type="entry name" value="GIY-YIG endonuclease"/>
    <property type="match status" value="1"/>
</dbReference>
<evidence type="ECO:0000259" key="11">
    <source>
        <dbReference type="PROSITE" id="PS50165"/>
    </source>
</evidence>
<dbReference type="Gene3D" id="1.10.150.20">
    <property type="entry name" value="5' to 3' exonuclease, C-terminal subdomain"/>
    <property type="match status" value="1"/>
</dbReference>
<evidence type="ECO:0000256" key="6">
    <source>
        <dbReference type="HAMAP-Rule" id="MF_00203"/>
    </source>
</evidence>
<protein>
    <recommendedName>
        <fullName evidence="6">UvrABC system protein C</fullName>
        <shortName evidence="6">Protein UvrC</shortName>
    </recommendedName>
    <alternativeName>
        <fullName evidence="6">Excinuclease ABC subunit C</fullName>
    </alternativeName>
</protein>
<dbReference type="InterPro" id="IPR035901">
    <property type="entry name" value="GIY-YIG_endonuc_sf"/>
</dbReference>
<evidence type="ECO:0000313" key="12">
    <source>
        <dbReference type="EMBL" id="MBP2478288.1"/>
    </source>
</evidence>
<dbReference type="Pfam" id="PF08459">
    <property type="entry name" value="UvrC_RNaseH_dom"/>
    <property type="match status" value="1"/>
</dbReference>
<dbReference type="HAMAP" id="MF_00203">
    <property type="entry name" value="UvrC"/>
    <property type="match status" value="1"/>
</dbReference>
<dbReference type="SMART" id="SM00278">
    <property type="entry name" value="HhH1"/>
    <property type="match status" value="2"/>
</dbReference>
<dbReference type="PANTHER" id="PTHR30562:SF1">
    <property type="entry name" value="UVRABC SYSTEM PROTEIN C"/>
    <property type="match status" value="1"/>
</dbReference>
<evidence type="ECO:0000256" key="3">
    <source>
        <dbReference type="ARBA" id="ARBA00022769"/>
    </source>
</evidence>
<evidence type="ECO:0000256" key="1">
    <source>
        <dbReference type="ARBA" id="ARBA00022490"/>
    </source>
</evidence>
<sequence length="673" mass="74202">MPDPTTYRPAPGTIPDSFGVYKFRDGTGRVIYVGKAKSLRSRLNSYFADLAGLHPRTRQMVTTAASVEWTVVSSEVEALQLEYSWIKEFDPRFNVRYRDDKSYPMLAVSVGEEFPRLQVYRGPRRKGVRYFGPYSHAWALRETIDLLLRVFPARTCSNGIFKRHSQMGRPCLLGYIDKCSAPCVGKVSAQEHRDIVEDFCDFFSGRTDTMMRRLERQMQEASAELEFERAARLRDDLEALRRAMEKQAVVLGDGTDADVIAFAQDELAAAVQVFHVRGGRVRGQRGWVIDKVEEVDTPGLVEQFLTQFYGEQDELAEQSDGGGGEAVPREVLVPELPRDAEAVTDWLSGLRGSRVQLRVAQRGDKRALAETVARNAAEAFTQFKLRRAGDLTARSLALQELQDTLALENAPLRIECVDVSHIQGTDVVASLVVFEDGLARKSEFRHFAIKGDATGDVGGDVGSIAEVVRRRFARHRQDVAEPAPVSGEVPAEEAARPGIDPETGRPRRFAYPPNLLVIDGGAPQVNAAADVLAELGVADVAVIGIAKRLEEIWLPADPDPVILPRNSAALYLLQEIRDKAHDFAIRYHRQKRSKRMTASALDTVPGLGETRRAALLKHFGSVRKLSAATVEQLTEVPGVGRATAVAVVAALGGAAVSHGAVEQQATQDKQEDR</sequence>
<dbReference type="SUPFAM" id="SSF46600">
    <property type="entry name" value="C-terminal UvrC-binding domain of UvrB"/>
    <property type="match status" value="1"/>
</dbReference>
<dbReference type="PROSITE" id="PS50151">
    <property type="entry name" value="UVR"/>
    <property type="match status" value="1"/>
</dbReference>
<dbReference type="RefSeq" id="WP_086787509.1">
    <property type="nucleotide sequence ID" value="NZ_JAGIOO010000001.1"/>
</dbReference>
<feature type="coiled-coil region" evidence="7">
    <location>
        <begin position="211"/>
        <end position="250"/>
    </location>
</feature>
<organism evidence="12 13">
    <name type="scientific">Crossiella equi</name>
    <dbReference type="NCBI Taxonomy" id="130796"/>
    <lineage>
        <taxon>Bacteria</taxon>
        <taxon>Bacillati</taxon>
        <taxon>Actinomycetota</taxon>
        <taxon>Actinomycetes</taxon>
        <taxon>Pseudonocardiales</taxon>
        <taxon>Pseudonocardiaceae</taxon>
        <taxon>Crossiella</taxon>
    </lineage>
</organism>
<dbReference type="SUPFAM" id="SSF47781">
    <property type="entry name" value="RuvA domain 2-like"/>
    <property type="match status" value="1"/>
</dbReference>
<comment type="similarity">
    <text evidence="6">Belongs to the UvrC family.</text>
</comment>
<dbReference type="Pfam" id="PF01541">
    <property type="entry name" value="GIY-YIG"/>
    <property type="match status" value="1"/>
</dbReference>
<comment type="caution">
    <text evidence="12">The sequence shown here is derived from an EMBL/GenBank/DDBJ whole genome shotgun (WGS) entry which is preliminary data.</text>
</comment>
<evidence type="ECO:0000256" key="5">
    <source>
        <dbReference type="ARBA" id="ARBA00023204"/>
    </source>
</evidence>
<comment type="subcellular location">
    <subcellularLocation>
        <location evidence="6">Cytoplasm</location>
    </subcellularLocation>
</comment>
<feature type="domain" description="GIY-YIG" evidence="10">
    <location>
        <begin position="16"/>
        <end position="95"/>
    </location>
</feature>
<dbReference type="NCBIfam" id="NF001824">
    <property type="entry name" value="PRK00558.1-5"/>
    <property type="match status" value="1"/>
</dbReference>
<evidence type="ECO:0000256" key="4">
    <source>
        <dbReference type="ARBA" id="ARBA00022881"/>
    </source>
</evidence>
<keyword evidence="5 6" id="KW-0234">DNA repair</keyword>
<dbReference type="InterPro" id="IPR000305">
    <property type="entry name" value="GIY-YIG_endonuc"/>
</dbReference>
<evidence type="ECO:0000313" key="13">
    <source>
        <dbReference type="Proteomes" id="UP001519363"/>
    </source>
</evidence>
<dbReference type="Pfam" id="PF02151">
    <property type="entry name" value="UVR"/>
    <property type="match status" value="1"/>
</dbReference>
<dbReference type="InterPro" id="IPR038476">
    <property type="entry name" value="UvrC_RNase_H_dom_sf"/>
</dbReference>
<dbReference type="InterPro" id="IPR050066">
    <property type="entry name" value="UvrABC_protein_C"/>
</dbReference>
<keyword evidence="2 6" id="KW-0227">DNA damage</keyword>
<feature type="region of interest" description="Disordered" evidence="8">
    <location>
        <begin position="479"/>
        <end position="505"/>
    </location>
</feature>
<dbReference type="Gene3D" id="3.40.1440.10">
    <property type="entry name" value="GIY-YIG endonuclease"/>
    <property type="match status" value="1"/>
</dbReference>
<dbReference type="Gene3D" id="4.10.860.10">
    <property type="entry name" value="UVR domain"/>
    <property type="match status" value="1"/>
</dbReference>
<dbReference type="InterPro" id="IPR004791">
    <property type="entry name" value="UvrC"/>
</dbReference>
<evidence type="ECO:0000259" key="9">
    <source>
        <dbReference type="PROSITE" id="PS50151"/>
    </source>
</evidence>
<name>A0ABS5ANY6_9PSEU</name>
<comment type="function">
    <text evidence="6">The UvrABC repair system catalyzes the recognition and processing of DNA lesions. UvrC both incises the 5' and 3' sides of the lesion. The N-terminal half is responsible for the 3' incision and the C-terminal half is responsible for the 5' incision.</text>
</comment>
<keyword evidence="1 6" id="KW-0963">Cytoplasm</keyword>
<keyword evidence="7" id="KW-0175">Coiled coil</keyword>
<feature type="domain" description="UVR" evidence="9">
    <location>
        <begin position="208"/>
        <end position="243"/>
    </location>
</feature>
<dbReference type="Pfam" id="PF22920">
    <property type="entry name" value="UvrC_RNaseH"/>
    <property type="match status" value="1"/>
</dbReference>
<accession>A0ABS5ANY6</accession>
<keyword evidence="13" id="KW-1185">Reference proteome</keyword>
<reference evidence="12 13" key="1">
    <citation type="submission" date="2021-03" db="EMBL/GenBank/DDBJ databases">
        <title>Sequencing the genomes of 1000 actinobacteria strains.</title>
        <authorList>
            <person name="Klenk H.-P."/>
        </authorList>
    </citation>
    <scope>NUCLEOTIDE SEQUENCE [LARGE SCALE GENOMIC DNA]</scope>
    <source>
        <strain evidence="12 13">DSM 44580</strain>
    </source>
</reference>
<dbReference type="CDD" id="cd10434">
    <property type="entry name" value="GIY-YIG_UvrC_Cho"/>
    <property type="match status" value="1"/>
</dbReference>
<proteinExistence type="inferred from homology"/>
<keyword evidence="6" id="KW-0742">SOS response</keyword>
<dbReference type="PROSITE" id="PS50164">
    <property type="entry name" value="GIY_YIG"/>
    <property type="match status" value="1"/>
</dbReference>
<dbReference type="InterPro" id="IPR047296">
    <property type="entry name" value="GIY-YIG_UvrC_Cho"/>
</dbReference>
<evidence type="ECO:0000256" key="2">
    <source>
        <dbReference type="ARBA" id="ARBA00022763"/>
    </source>
</evidence>
<gene>
    <name evidence="6" type="primary">uvrC</name>
    <name evidence="12" type="ORF">JOF53_007160</name>
</gene>
<dbReference type="PROSITE" id="PS50165">
    <property type="entry name" value="UVRC"/>
    <property type="match status" value="1"/>
</dbReference>
<evidence type="ECO:0000256" key="8">
    <source>
        <dbReference type="SAM" id="MobiDB-lite"/>
    </source>
</evidence>
<dbReference type="Gene3D" id="3.30.420.340">
    <property type="entry name" value="UvrC, RNAse H endonuclease domain"/>
    <property type="match status" value="1"/>
</dbReference>
<dbReference type="InterPro" id="IPR036876">
    <property type="entry name" value="UVR_dom_sf"/>
</dbReference>
<keyword evidence="4 6" id="KW-0267">Excision nuclease</keyword>
<feature type="domain" description="UvrC family homology region profile" evidence="11">
    <location>
        <begin position="259"/>
        <end position="532"/>
    </location>
</feature>
<keyword evidence="3 6" id="KW-0228">DNA excision</keyword>
<dbReference type="PANTHER" id="PTHR30562">
    <property type="entry name" value="UVRC/OXIDOREDUCTASE"/>
    <property type="match status" value="1"/>
</dbReference>
<dbReference type="Proteomes" id="UP001519363">
    <property type="component" value="Unassembled WGS sequence"/>
</dbReference>
<comment type="subunit">
    <text evidence="6">Interacts with UvrB in an incision complex.</text>
</comment>
<dbReference type="Pfam" id="PF14520">
    <property type="entry name" value="HHH_5"/>
    <property type="match status" value="1"/>
</dbReference>